<name>A0A2N3QJZ7_9BIFI</name>
<dbReference type="Proteomes" id="UP000233727">
    <property type="component" value="Unassembled WGS sequence"/>
</dbReference>
<accession>A0A2N3QJZ7</accession>
<feature type="transmembrane region" description="Helical" evidence="2">
    <location>
        <begin position="231"/>
        <end position="255"/>
    </location>
</feature>
<reference evidence="3 4" key="1">
    <citation type="submission" date="2017-10" db="EMBL/GenBank/DDBJ databases">
        <title>Bifidobacterium genomics.</title>
        <authorList>
            <person name="Lugli G.A."/>
            <person name="Milani C."/>
            <person name="Mancabelli L."/>
        </authorList>
    </citation>
    <scope>NUCLEOTIDE SEQUENCE [LARGE SCALE GENOMIC DNA]</scope>
    <source>
        <strain evidence="3 4">1542B</strain>
    </source>
</reference>
<evidence type="ECO:0000256" key="2">
    <source>
        <dbReference type="SAM" id="Phobius"/>
    </source>
</evidence>
<organism evidence="3 4">
    <name type="scientific">Bifidobacterium thermophilum</name>
    <dbReference type="NCBI Taxonomy" id="33905"/>
    <lineage>
        <taxon>Bacteria</taxon>
        <taxon>Bacillati</taxon>
        <taxon>Actinomycetota</taxon>
        <taxon>Actinomycetes</taxon>
        <taxon>Bifidobacteriales</taxon>
        <taxon>Bifidobacteriaceae</taxon>
        <taxon>Bifidobacterium</taxon>
    </lineage>
</organism>
<evidence type="ECO:0000313" key="3">
    <source>
        <dbReference type="EMBL" id="PKU91762.1"/>
    </source>
</evidence>
<comment type="caution">
    <text evidence="3">The sequence shown here is derived from an EMBL/GenBank/DDBJ whole genome shotgun (WGS) entry which is preliminary data.</text>
</comment>
<feature type="region of interest" description="Disordered" evidence="1">
    <location>
        <begin position="384"/>
        <end position="409"/>
    </location>
</feature>
<proteinExistence type="predicted"/>
<evidence type="ECO:0000256" key="1">
    <source>
        <dbReference type="SAM" id="MobiDB-lite"/>
    </source>
</evidence>
<feature type="transmembrane region" description="Helical" evidence="2">
    <location>
        <begin position="267"/>
        <end position="288"/>
    </location>
</feature>
<protein>
    <recommendedName>
        <fullName evidence="5">Transmembrane protein</fullName>
    </recommendedName>
</protein>
<keyword evidence="2" id="KW-0472">Membrane</keyword>
<keyword evidence="2" id="KW-1133">Transmembrane helix</keyword>
<gene>
    <name evidence="3" type="ORF">CQR47_1099</name>
</gene>
<dbReference type="RefSeq" id="WP_101455150.1">
    <property type="nucleotide sequence ID" value="NZ_PCGY01000013.1"/>
</dbReference>
<feature type="region of interest" description="Disordered" evidence="1">
    <location>
        <begin position="1"/>
        <end position="26"/>
    </location>
</feature>
<feature type="transmembrane region" description="Helical" evidence="2">
    <location>
        <begin position="202"/>
        <end position="225"/>
    </location>
</feature>
<evidence type="ECO:0008006" key="5">
    <source>
        <dbReference type="Google" id="ProtNLM"/>
    </source>
</evidence>
<evidence type="ECO:0000313" key="4">
    <source>
        <dbReference type="Proteomes" id="UP000233727"/>
    </source>
</evidence>
<keyword evidence="2" id="KW-0812">Transmembrane</keyword>
<dbReference type="AlphaFoldDB" id="A0A2N3QJZ7"/>
<dbReference type="EMBL" id="PCGY01000013">
    <property type="protein sequence ID" value="PKU91762.1"/>
    <property type="molecule type" value="Genomic_DNA"/>
</dbReference>
<sequence>MQEETSEYLMSHGRGDSRGSAAPANGVEDTGVLFDAAQQTAMPGTVFSPQLVSQPVRPVQPAALESQFDQRFMKSPAPGVTVPHQIESPAQLSATIPETNTAYTALDSVMGDNLDSSPVGSRRQTKPQAGHDSRLMLNSLGGVDEHGDISVFAFGAPVMTPDGPAFTVGVGPGRSDAMQEDSDQYITVRAKLRRLSMRLRRYRWFAVLTCIWVALGLFALIAPLFDKMLVHYYAQCALCLFVSLALIVCIVDCVFDRLHGICGLWQEFLGIMSVMLMAICTCVAQDLINDIPQLSNPTTVTIVPSESVTYSHPLPYPDHRLIGTNTATGKTVVLKVTGKQLQECDTLLSAAHRGDGNRHATAHYLPSTGYAFDVVCTVDAKSSQQDSSASGTNDAGAWNDAIVVGQSEK</sequence>